<dbReference type="GO" id="GO:0000976">
    <property type="term" value="F:transcription cis-regulatory region binding"/>
    <property type="evidence" value="ECO:0007669"/>
    <property type="project" value="TreeGrafter"/>
</dbReference>
<dbReference type="InterPro" id="IPR050109">
    <property type="entry name" value="HTH-type_TetR-like_transc_reg"/>
</dbReference>
<keyword evidence="5" id="KW-1185">Reference proteome</keyword>
<dbReference type="PANTHER" id="PTHR30055">
    <property type="entry name" value="HTH-TYPE TRANSCRIPTIONAL REGULATOR RUTR"/>
    <property type="match status" value="1"/>
</dbReference>
<evidence type="ECO:0000259" key="3">
    <source>
        <dbReference type="PROSITE" id="PS50977"/>
    </source>
</evidence>
<dbReference type="GO" id="GO:0003700">
    <property type="term" value="F:DNA-binding transcription factor activity"/>
    <property type="evidence" value="ECO:0007669"/>
    <property type="project" value="TreeGrafter"/>
</dbReference>
<sequence length="205" mass="22326">MESAESTVPLSDRLHPNPRQRLIDALAASITDVGYSATTVADIVRLARTSRRTFYEYFTDREACLVALLTDTNRRAVETISGAVDPTAPWETQIRQAVQAWVANAESRPAVMLSWIRDVPALGMAARELQREVTESFIAMVRTLSDTEELRAAGIPMVSRQRALMLIGGLRELTAVTVESGGRMSDVTDEAVDAAIALLGPPRSG</sequence>
<organism evidence="4 5">
    <name type="scientific">Mycolicibacterium sphagni</name>
    <dbReference type="NCBI Taxonomy" id="1786"/>
    <lineage>
        <taxon>Bacteria</taxon>
        <taxon>Bacillati</taxon>
        <taxon>Actinomycetota</taxon>
        <taxon>Actinomycetes</taxon>
        <taxon>Mycobacteriales</taxon>
        <taxon>Mycobacteriaceae</taxon>
        <taxon>Mycolicibacterium</taxon>
    </lineage>
</organism>
<gene>
    <name evidence="4" type="ORF">CG716_14125</name>
</gene>
<reference evidence="4 5" key="1">
    <citation type="submission" date="2017-07" db="EMBL/GenBank/DDBJ databases">
        <title>The new phylogeny of genus Mycobacterium.</title>
        <authorList>
            <person name="Tortoli E."/>
            <person name="Trovato A."/>
            <person name="Cirillo D.M."/>
        </authorList>
    </citation>
    <scope>NUCLEOTIDE SEQUENCE [LARGE SCALE GENOMIC DNA]</scope>
    <source>
        <strain evidence="4 5">ATCC 33027</strain>
    </source>
</reference>
<name>A0A255DK68_9MYCO</name>
<accession>A0A255DK68</accession>
<feature type="domain" description="HTH tetR-type" evidence="3">
    <location>
        <begin position="16"/>
        <end position="76"/>
    </location>
</feature>
<evidence type="ECO:0000256" key="2">
    <source>
        <dbReference type="PROSITE-ProRule" id="PRU00335"/>
    </source>
</evidence>
<dbReference type="EMBL" id="NOZR01000010">
    <property type="protein sequence ID" value="OYN79051.1"/>
    <property type="molecule type" value="Genomic_DNA"/>
</dbReference>
<dbReference type="AlphaFoldDB" id="A0A255DK68"/>
<dbReference type="PANTHER" id="PTHR30055:SF187">
    <property type="entry name" value="TRANSCRIPTIONAL REGULATORY PROTEIN"/>
    <property type="match status" value="1"/>
</dbReference>
<dbReference type="InterPro" id="IPR001647">
    <property type="entry name" value="HTH_TetR"/>
</dbReference>
<dbReference type="RefSeq" id="WP_094480662.1">
    <property type="nucleotide sequence ID" value="NZ_JACKSC010000007.1"/>
</dbReference>
<protein>
    <submittedName>
        <fullName evidence="4">TetR family transcriptional regulator</fullName>
    </submittedName>
</protein>
<dbReference type="SUPFAM" id="SSF46689">
    <property type="entry name" value="Homeodomain-like"/>
    <property type="match status" value="1"/>
</dbReference>
<comment type="caution">
    <text evidence="4">The sequence shown here is derived from an EMBL/GenBank/DDBJ whole genome shotgun (WGS) entry which is preliminary data.</text>
</comment>
<proteinExistence type="predicted"/>
<evidence type="ECO:0000313" key="4">
    <source>
        <dbReference type="EMBL" id="OYN79051.1"/>
    </source>
</evidence>
<dbReference type="PROSITE" id="PS50977">
    <property type="entry name" value="HTH_TETR_2"/>
    <property type="match status" value="1"/>
</dbReference>
<dbReference type="Proteomes" id="UP000216063">
    <property type="component" value="Unassembled WGS sequence"/>
</dbReference>
<dbReference type="OrthoDB" id="5242485at2"/>
<feature type="DNA-binding region" description="H-T-H motif" evidence="2">
    <location>
        <begin position="39"/>
        <end position="58"/>
    </location>
</feature>
<dbReference type="Pfam" id="PF00440">
    <property type="entry name" value="TetR_N"/>
    <property type="match status" value="1"/>
</dbReference>
<evidence type="ECO:0000313" key="5">
    <source>
        <dbReference type="Proteomes" id="UP000216063"/>
    </source>
</evidence>
<dbReference type="InterPro" id="IPR009057">
    <property type="entry name" value="Homeodomain-like_sf"/>
</dbReference>
<keyword evidence="1 2" id="KW-0238">DNA-binding</keyword>
<evidence type="ECO:0000256" key="1">
    <source>
        <dbReference type="ARBA" id="ARBA00023125"/>
    </source>
</evidence>
<dbReference type="Gene3D" id="1.10.357.10">
    <property type="entry name" value="Tetracycline Repressor, domain 2"/>
    <property type="match status" value="1"/>
</dbReference>